<protein>
    <submittedName>
        <fullName evidence="1">Uncharacterized protein</fullName>
    </submittedName>
</protein>
<dbReference type="AlphaFoldDB" id="A0A1X7UTA7"/>
<reference evidence="1" key="1">
    <citation type="submission" date="2017-05" db="UniProtKB">
        <authorList>
            <consortium name="EnsemblMetazoa"/>
        </authorList>
    </citation>
    <scope>IDENTIFICATION</scope>
</reference>
<sequence length="29" mass="3696">MYMYVRQRNYFMWLSMVNIYIACKEMTLP</sequence>
<organism evidence="1">
    <name type="scientific">Amphimedon queenslandica</name>
    <name type="common">Sponge</name>
    <dbReference type="NCBI Taxonomy" id="400682"/>
    <lineage>
        <taxon>Eukaryota</taxon>
        <taxon>Metazoa</taxon>
        <taxon>Porifera</taxon>
        <taxon>Demospongiae</taxon>
        <taxon>Heteroscleromorpha</taxon>
        <taxon>Haplosclerida</taxon>
        <taxon>Niphatidae</taxon>
        <taxon>Amphimedon</taxon>
    </lineage>
</organism>
<dbReference type="InParanoid" id="A0A1X7UTA7"/>
<dbReference type="EnsemblMetazoa" id="Aqu2.1.31018_001">
    <property type="protein sequence ID" value="Aqu2.1.31018_001"/>
    <property type="gene ID" value="Aqu2.1.31018"/>
</dbReference>
<accession>A0A1X7UTA7</accession>
<name>A0A1X7UTA7_AMPQE</name>
<proteinExistence type="predicted"/>
<evidence type="ECO:0000313" key="1">
    <source>
        <dbReference type="EnsemblMetazoa" id="Aqu2.1.31018_001"/>
    </source>
</evidence>